<dbReference type="Pfam" id="PF02518">
    <property type="entry name" value="HATPase_c"/>
    <property type="match status" value="1"/>
</dbReference>
<dbReference type="PROSITE" id="PS50112">
    <property type="entry name" value="PAS"/>
    <property type="match status" value="1"/>
</dbReference>
<evidence type="ECO:0000256" key="9">
    <source>
        <dbReference type="ARBA" id="ARBA00022840"/>
    </source>
</evidence>
<evidence type="ECO:0000256" key="4">
    <source>
        <dbReference type="ARBA" id="ARBA00022553"/>
    </source>
</evidence>
<dbReference type="SMART" id="SM00091">
    <property type="entry name" value="PAS"/>
    <property type="match status" value="1"/>
</dbReference>
<dbReference type="InterPro" id="IPR036097">
    <property type="entry name" value="HisK_dim/P_sf"/>
</dbReference>
<dbReference type="SMART" id="SM00387">
    <property type="entry name" value="HATPase_c"/>
    <property type="match status" value="1"/>
</dbReference>
<dbReference type="InterPro" id="IPR004358">
    <property type="entry name" value="Sig_transdc_His_kin-like_C"/>
</dbReference>
<comment type="subcellular location">
    <subcellularLocation>
        <location evidence="2">Membrane</location>
        <topology evidence="2">Multi-pass membrane protein</topology>
    </subcellularLocation>
</comment>
<sequence length="451" mass="49268">MRIGTQAGGERPLASLAGRAPAQVSRWWRGRTAWSPGRIVAAYALVSLLWIAFSDAVLVRLVPDPALRARAQTVKGAFFVVVTSALLLELIRRGDLGLRTLGAEVRATVDSMADAVLLVDEEGRIVETNRAAVELLGVASKEDLLVPLRDWGRRFDLRYLDGSPVPYDRYAAVRALAGERIKAYDAMARRADGSEVYFSVSAAPVKGAGHRLLAVAVLRDVTAARRLDEMREEFLATAAHEFKTPLAVVKAYAQLMQKRAPGDPGLTVIQRQVDRLNRLVQHLLDTSRLRLQPGEGRRDTFDVSSLVAEAIEEARPSTPGHALEAEAPAPAVVHADRERILRVLTSLLDNAIRFSPAGGPVQVRVETHEGEVVVSVADHGLGIPPERQPRIFERYYRAHAGTDQDYGGLGLGLDMSREIVTRHGGRMWFESVPGQGSTFHFSLPLAAQEAS</sequence>
<dbReference type="HOGENOM" id="CLU_000445_89_2_7"/>
<dbReference type="PRINTS" id="PR00344">
    <property type="entry name" value="BCTRLSENSOR"/>
</dbReference>
<feature type="transmembrane region" description="Helical" evidence="13">
    <location>
        <begin position="39"/>
        <end position="62"/>
    </location>
</feature>
<dbReference type="FunFam" id="3.30.565.10:FF:000006">
    <property type="entry name" value="Sensor histidine kinase WalK"/>
    <property type="match status" value="1"/>
</dbReference>
<evidence type="ECO:0000256" key="8">
    <source>
        <dbReference type="ARBA" id="ARBA00022777"/>
    </source>
</evidence>
<dbReference type="Gene3D" id="3.30.565.10">
    <property type="entry name" value="Histidine kinase-like ATPase, C-terminal domain"/>
    <property type="match status" value="1"/>
</dbReference>
<dbReference type="CDD" id="cd00130">
    <property type="entry name" value="PAS"/>
    <property type="match status" value="1"/>
</dbReference>
<evidence type="ECO:0000256" key="13">
    <source>
        <dbReference type="SAM" id="Phobius"/>
    </source>
</evidence>
<keyword evidence="6 13" id="KW-0812">Transmembrane</keyword>
<accession>Q2IL78</accession>
<dbReference type="eggNOG" id="COG5002">
    <property type="taxonomic scope" value="Bacteria"/>
</dbReference>
<feature type="domain" description="PAS" evidence="15">
    <location>
        <begin position="101"/>
        <end position="142"/>
    </location>
</feature>
<evidence type="ECO:0000256" key="12">
    <source>
        <dbReference type="ARBA" id="ARBA00023136"/>
    </source>
</evidence>
<evidence type="ECO:0000259" key="14">
    <source>
        <dbReference type="PROSITE" id="PS50109"/>
    </source>
</evidence>
<evidence type="ECO:0000259" key="16">
    <source>
        <dbReference type="PROSITE" id="PS50113"/>
    </source>
</evidence>
<dbReference type="SUPFAM" id="SSF55785">
    <property type="entry name" value="PYP-like sensor domain (PAS domain)"/>
    <property type="match status" value="1"/>
</dbReference>
<comment type="catalytic activity">
    <reaction evidence="1">
        <text>ATP + protein L-histidine = ADP + protein N-phospho-L-histidine.</text>
        <dbReference type="EC" id="2.7.13.3"/>
    </reaction>
</comment>
<keyword evidence="11" id="KW-0902">Two-component regulatory system</keyword>
<dbReference type="Pfam" id="PF00512">
    <property type="entry name" value="HisKA"/>
    <property type="match status" value="1"/>
</dbReference>
<dbReference type="KEGG" id="ade:Adeh_2634"/>
<dbReference type="NCBIfam" id="TIGR00229">
    <property type="entry name" value="sensory_box"/>
    <property type="match status" value="1"/>
</dbReference>
<dbReference type="GO" id="GO:0005524">
    <property type="term" value="F:ATP binding"/>
    <property type="evidence" value="ECO:0007669"/>
    <property type="project" value="UniProtKB-KW"/>
</dbReference>
<dbReference type="GO" id="GO:0007234">
    <property type="term" value="P:osmosensory signaling via phosphorelay pathway"/>
    <property type="evidence" value="ECO:0007669"/>
    <property type="project" value="TreeGrafter"/>
</dbReference>
<keyword evidence="12 13" id="KW-0472">Membrane</keyword>
<dbReference type="SMART" id="SM00388">
    <property type="entry name" value="HisKA"/>
    <property type="match status" value="1"/>
</dbReference>
<dbReference type="GO" id="GO:0030295">
    <property type="term" value="F:protein kinase activator activity"/>
    <property type="evidence" value="ECO:0007669"/>
    <property type="project" value="TreeGrafter"/>
</dbReference>
<dbReference type="GO" id="GO:0000155">
    <property type="term" value="F:phosphorelay sensor kinase activity"/>
    <property type="evidence" value="ECO:0007669"/>
    <property type="project" value="InterPro"/>
</dbReference>
<dbReference type="InterPro" id="IPR000700">
    <property type="entry name" value="PAS-assoc_C"/>
</dbReference>
<dbReference type="Gene3D" id="1.10.287.130">
    <property type="match status" value="1"/>
</dbReference>
<evidence type="ECO:0000256" key="7">
    <source>
        <dbReference type="ARBA" id="ARBA00022741"/>
    </source>
</evidence>
<dbReference type="STRING" id="290397.Adeh_2634"/>
<dbReference type="InterPro" id="IPR003661">
    <property type="entry name" value="HisK_dim/P_dom"/>
</dbReference>
<organism evidence="17 18">
    <name type="scientific">Anaeromyxobacter dehalogenans (strain 2CP-C)</name>
    <dbReference type="NCBI Taxonomy" id="290397"/>
    <lineage>
        <taxon>Bacteria</taxon>
        <taxon>Pseudomonadati</taxon>
        <taxon>Myxococcota</taxon>
        <taxon>Myxococcia</taxon>
        <taxon>Myxococcales</taxon>
        <taxon>Cystobacterineae</taxon>
        <taxon>Anaeromyxobacteraceae</taxon>
        <taxon>Anaeromyxobacter</taxon>
    </lineage>
</organism>
<dbReference type="Gene3D" id="3.30.450.20">
    <property type="entry name" value="PAS domain"/>
    <property type="match status" value="1"/>
</dbReference>
<dbReference type="GO" id="GO:0016020">
    <property type="term" value="C:membrane"/>
    <property type="evidence" value="ECO:0007669"/>
    <property type="project" value="UniProtKB-SubCell"/>
</dbReference>
<evidence type="ECO:0000256" key="2">
    <source>
        <dbReference type="ARBA" id="ARBA00004141"/>
    </source>
</evidence>
<gene>
    <name evidence="17" type="ordered locus">Adeh_2634</name>
</gene>
<dbReference type="InterPro" id="IPR036890">
    <property type="entry name" value="HATPase_C_sf"/>
</dbReference>
<dbReference type="InterPro" id="IPR035965">
    <property type="entry name" value="PAS-like_dom_sf"/>
</dbReference>
<evidence type="ECO:0000256" key="10">
    <source>
        <dbReference type="ARBA" id="ARBA00022989"/>
    </source>
</evidence>
<dbReference type="PANTHER" id="PTHR42878">
    <property type="entry name" value="TWO-COMPONENT HISTIDINE KINASE"/>
    <property type="match status" value="1"/>
</dbReference>
<keyword evidence="9" id="KW-0067">ATP-binding</keyword>
<dbReference type="CDD" id="cd00082">
    <property type="entry name" value="HisKA"/>
    <property type="match status" value="1"/>
</dbReference>
<evidence type="ECO:0000256" key="3">
    <source>
        <dbReference type="ARBA" id="ARBA00012438"/>
    </source>
</evidence>
<dbReference type="EMBL" id="CP000251">
    <property type="protein sequence ID" value="ABC82404.1"/>
    <property type="molecule type" value="Genomic_DNA"/>
</dbReference>
<evidence type="ECO:0000256" key="1">
    <source>
        <dbReference type="ARBA" id="ARBA00000085"/>
    </source>
</evidence>
<dbReference type="InterPro" id="IPR050351">
    <property type="entry name" value="BphY/WalK/GraS-like"/>
</dbReference>
<dbReference type="Pfam" id="PF13426">
    <property type="entry name" value="PAS_9"/>
    <property type="match status" value="1"/>
</dbReference>
<keyword evidence="5 17" id="KW-0808">Transferase</keyword>
<dbReference type="PROSITE" id="PS50109">
    <property type="entry name" value="HIS_KIN"/>
    <property type="match status" value="1"/>
</dbReference>
<dbReference type="PANTHER" id="PTHR42878:SF7">
    <property type="entry name" value="SENSOR HISTIDINE KINASE GLRK"/>
    <property type="match status" value="1"/>
</dbReference>
<protein>
    <recommendedName>
        <fullName evidence="3">histidine kinase</fullName>
        <ecNumber evidence="3">2.7.13.3</ecNumber>
    </recommendedName>
</protein>
<dbReference type="AlphaFoldDB" id="Q2IL78"/>
<keyword evidence="8 17" id="KW-0418">Kinase</keyword>
<feature type="transmembrane region" description="Helical" evidence="13">
    <location>
        <begin position="74"/>
        <end position="91"/>
    </location>
</feature>
<dbReference type="GO" id="GO:0000156">
    <property type="term" value="F:phosphorelay response regulator activity"/>
    <property type="evidence" value="ECO:0007669"/>
    <property type="project" value="TreeGrafter"/>
</dbReference>
<evidence type="ECO:0000256" key="5">
    <source>
        <dbReference type="ARBA" id="ARBA00022679"/>
    </source>
</evidence>
<evidence type="ECO:0000313" key="18">
    <source>
        <dbReference type="Proteomes" id="UP000001935"/>
    </source>
</evidence>
<keyword evidence="10 13" id="KW-1133">Transmembrane helix</keyword>
<keyword evidence="7" id="KW-0547">Nucleotide-binding</keyword>
<evidence type="ECO:0000256" key="6">
    <source>
        <dbReference type="ARBA" id="ARBA00022692"/>
    </source>
</evidence>
<dbReference type="SUPFAM" id="SSF47384">
    <property type="entry name" value="Homodimeric domain of signal transducing histidine kinase"/>
    <property type="match status" value="1"/>
</dbReference>
<dbReference type="RefSeq" id="WP_011421686.1">
    <property type="nucleotide sequence ID" value="NC_007760.1"/>
</dbReference>
<feature type="domain" description="PAC" evidence="16">
    <location>
        <begin position="182"/>
        <end position="233"/>
    </location>
</feature>
<evidence type="ECO:0000313" key="17">
    <source>
        <dbReference type="EMBL" id="ABC82404.1"/>
    </source>
</evidence>
<reference evidence="17 18" key="1">
    <citation type="submission" date="2006-01" db="EMBL/GenBank/DDBJ databases">
        <title>Complete sequence of Anaeromyxobacter dehalogenans 2CP-C.</title>
        <authorList>
            <consortium name="US DOE Joint Genome Institute"/>
            <person name="Copeland A."/>
            <person name="Lucas S."/>
            <person name="Lapidus A."/>
            <person name="Barry K."/>
            <person name="Detter J.C."/>
            <person name="Glavina T."/>
            <person name="Hammon N."/>
            <person name="Israni S."/>
            <person name="Pitluck S."/>
            <person name="Brettin T."/>
            <person name="Bruce D."/>
            <person name="Han C."/>
            <person name="Tapia R."/>
            <person name="Gilna P."/>
            <person name="Kiss H."/>
            <person name="Schmutz J."/>
            <person name="Larimer F."/>
            <person name="Land M."/>
            <person name="Kyrpides N."/>
            <person name="Anderson I."/>
            <person name="Sanford R.A."/>
            <person name="Ritalahti K.M."/>
            <person name="Thomas H.S."/>
            <person name="Kirby J.R."/>
            <person name="Zhulin I.B."/>
            <person name="Loeffler F.E."/>
            <person name="Richardson P."/>
        </authorList>
    </citation>
    <scope>NUCLEOTIDE SEQUENCE [LARGE SCALE GENOMIC DNA]</scope>
    <source>
        <strain evidence="17 18">2CP-C</strain>
    </source>
</reference>
<proteinExistence type="predicted"/>
<dbReference type="PROSITE" id="PS50113">
    <property type="entry name" value="PAC"/>
    <property type="match status" value="1"/>
</dbReference>
<name>Q2IL78_ANADE</name>
<dbReference type="InterPro" id="IPR003594">
    <property type="entry name" value="HATPase_dom"/>
</dbReference>
<dbReference type="SUPFAM" id="SSF55874">
    <property type="entry name" value="ATPase domain of HSP90 chaperone/DNA topoisomerase II/histidine kinase"/>
    <property type="match status" value="1"/>
</dbReference>
<evidence type="ECO:0000256" key="11">
    <source>
        <dbReference type="ARBA" id="ARBA00023012"/>
    </source>
</evidence>
<dbReference type="CDD" id="cd00075">
    <property type="entry name" value="HATPase"/>
    <property type="match status" value="1"/>
</dbReference>
<keyword evidence="4" id="KW-0597">Phosphoprotein</keyword>
<dbReference type="InterPro" id="IPR000014">
    <property type="entry name" value="PAS"/>
</dbReference>
<feature type="domain" description="Histidine kinase" evidence="14">
    <location>
        <begin position="237"/>
        <end position="447"/>
    </location>
</feature>
<dbReference type="EC" id="2.7.13.3" evidence="3"/>
<dbReference type="InterPro" id="IPR005467">
    <property type="entry name" value="His_kinase_dom"/>
</dbReference>
<dbReference type="Proteomes" id="UP000001935">
    <property type="component" value="Chromosome"/>
</dbReference>
<evidence type="ECO:0000259" key="15">
    <source>
        <dbReference type="PROSITE" id="PS50112"/>
    </source>
</evidence>